<dbReference type="GO" id="GO:0016740">
    <property type="term" value="F:transferase activity"/>
    <property type="evidence" value="ECO:0007669"/>
    <property type="project" value="UniProtKB-KW"/>
</dbReference>
<dbReference type="GO" id="GO:0000272">
    <property type="term" value="P:polysaccharide catabolic process"/>
    <property type="evidence" value="ECO:0007669"/>
    <property type="project" value="InterPro"/>
</dbReference>
<dbReference type="CDD" id="cd10803">
    <property type="entry name" value="YdjC_EF3048_like"/>
    <property type="match status" value="1"/>
</dbReference>
<keyword evidence="3" id="KW-0378">Hydrolase</keyword>
<evidence type="ECO:0000313" key="6">
    <source>
        <dbReference type="EMBL" id="GAL18654.1"/>
    </source>
</evidence>
<evidence type="ECO:0000256" key="3">
    <source>
        <dbReference type="ARBA" id="ARBA00022801"/>
    </source>
</evidence>
<keyword evidence="2" id="KW-0479">Metal-binding</keyword>
<dbReference type="SUPFAM" id="SSF88713">
    <property type="entry name" value="Glycoside hydrolase/deacetylase"/>
    <property type="match status" value="1"/>
</dbReference>
<dbReference type="InterPro" id="IPR011330">
    <property type="entry name" value="Glyco_hydro/deAcase_b/a-brl"/>
</dbReference>
<dbReference type="GO" id="GO:0046872">
    <property type="term" value="F:metal ion binding"/>
    <property type="evidence" value="ECO:0007669"/>
    <property type="project" value="UniProtKB-KW"/>
</dbReference>
<dbReference type="InterPro" id="IPR006879">
    <property type="entry name" value="YdjC-like"/>
</dbReference>
<dbReference type="PANTHER" id="PTHR31609:SF1">
    <property type="entry name" value="CARBOHYDRATE DEACETYLASE"/>
    <property type="match status" value="1"/>
</dbReference>
<dbReference type="STRING" id="990268.JCM19235_2077"/>
<accession>A0A090RWQ8</accession>
<name>A0A090RWQ8_9VIBR</name>
<keyword evidence="5" id="KW-0119">Carbohydrate metabolism</keyword>
<dbReference type="GO" id="GO:0019213">
    <property type="term" value="F:deacetylase activity"/>
    <property type="evidence" value="ECO:0007669"/>
    <property type="project" value="TreeGrafter"/>
</dbReference>
<dbReference type="InterPro" id="IPR022948">
    <property type="entry name" value="COD_ChbG_bac"/>
</dbReference>
<dbReference type="OrthoDB" id="9774177at2"/>
<evidence type="ECO:0000256" key="4">
    <source>
        <dbReference type="ARBA" id="ARBA00022842"/>
    </source>
</evidence>
<dbReference type="Pfam" id="PF04794">
    <property type="entry name" value="YdjC"/>
    <property type="match status" value="1"/>
</dbReference>
<organism evidence="6 7">
    <name type="scientific">Vibrio maritimus</name>
    <dbReference type="NCBI Taxonomy" id="990268"/>
    <lineage>
        <taxon>Bacteria</taxon>
        <taxon>Pseudomonadati</taxon>
        <taxon>Pseudomonadota</taxon>
        <taxon>Gammaproteobacteria</taxon>
        <taxon>Vibrionales</taxon>
        <taxon>Vibrionaceae</taxon>
        <taxon>Vibrio</taxon>
    </lineage>
</organism>
<gene>
    <name evidence="6" type="ORF">JCM19235_2077</name>
</gene>
<sequence length="255" mass="28185">MKLILNADDFGLTEAVNLGIVECFRAGIVKSTTIMMNQPGTEHAIELYHMGQVPEVGLHFTVTSGKPVLPAEYVSSLVDDSGYFLDKSVLRNKTDVNPAEVSAELYAQYQAAIDAGLKINHLDSHHFGGVFAPLKQAFTQVANEIGLPIRRIDNIIAGQEGLEVATPTRFDMRFFAEGVSLDRFQELLLEHKTSCPDGIIEFMCHPSNAVTKELTQLSGYSAERVEELTILTDPELKAWLDEKQIQCVGFDDLNN</sequence>
<evidence type="ECO:0000256" key="5">
    <source>
        <dbReference type="ARBA" id="ARBA00023277"/>
    </source>
</evidence>
<comment type="cofactor">
    <cofactor evidence="1">
        <name>Mg(2+)</name>
        <dbReference type="ChEBI" id="CHEBI:18420"/>
    </cofactor>
</comment>
<dbReference type="EMBL" id="BBMR01000003">
    <property type="protein sequence ID" value="GAL18654.1"/>
    <property type="molecule type" value="Genomic_DNA"/>
</dbReference>
<dbReference type="PANTHER" id="PTHR31609">
    <property type="entry name" value="YDJC DEACETYLASE FAMILY MEMBER"/>
    <property type="match status" value="1"/>
</dbReference>
<keyword evidence="7" id="KW-1185">Reference proteome</keyword>
<keyword evidence="6" id="KW-0808">Transferase</keyword>
<comment type="caution">
    <text evidence="6">The sequence shown here is derived from an EMBL/GenBank/DDBJ whole genome shotgun (WGS) entry which is preliminary data.</text>
</comment>
<dbReference type="AlphaFoldDB" id="A0A090RWQ8"/>
<reference evidence="6 7" key="2">
    <citation type="submission" date="2014-09" db="EMBL/GenBank/DDBJ databases">
        <authorList>
            <consortium name="NBRP consortium"/>
            <person name="Sawabe T."/>
            <person name="Meirelles P."/>
            <person name="Nakanishi M."/>
            <person name="Sayaka M."/>
            <person name="Hattori M."/>
            <person name="Ohkuma M."/>
        </authorList>
    </citation>
    <scope>NUCLEOTIDE SEQUENCE [LARGE SCALE GENOMIC DNA]</scope>
    <source>
        <strain evidence="7">JCM19235</strain>
    </source>
</reference>
<evidence type="ECO:0000256" key="2">
    <source>
        <dbReference type="ARBA" id="ARBA00022723"/>
    </source>
</evidence>
<proteinExistence type="predicted"/>
<protein>
    <submittedName>
        <fullName evidence="6">Cellobiose phosphotransferase system YdjC-like protein</fullName>
    </submittedName>
</protein>
<dbReference type="Gene3D" id="3.20.20.370">
    <property type="entry name" value="Glycoside hydrolase/deacetylase"/>
    <property type="match status" value="1"/>
</dbReference>
<dbReference type="Proteomes" id="UP000029228">
    <property type="component" value="Unassembled WGS sequence"/>
</dbReference>
<evidence type="ECO:0000313" key="7">
    <source>
        <dbReference type="Proteomes" id="UP000029228"/>
    </source>
</evidence>
<reference evidence="6 7" key="1">
    <citation type="submission" date="2014-09" db="EMBL/GenBank/DDBJ databases">
        <title>Vibrio maritimus JCM 19235. (C45) whole genome shotgun sequence.</title>
        <authorList>
            <person name="Sawabe T."/>
            <person name="Meirelles P."/>
            <person name="Nakanishi M."/>
            <person name="Sayaka M."/>
            <person name="Hattori M."/>
            <person name="Ohkuma M."/>
        </authorList>
    </citation>
    <scope>NUCLEOTIDE SEQUENCE [LARGE SCALE GENOMIC DNA]</scope>
    <source>
        <strain evidence="7">JCM19235</strain>
    </source>
</reference>
<keyword evidence="4" id="KW-0460">Magnesium</keyword>
<evidence type="ECO:0000256" key="1">
    <source>
        <dbReference type="ARBA" id="ARBA00001946"/>
    </source>
</evidence>
<dbReference type="GO" id="GO:0016811">
    <property type="term" value="F:hydrolase activity, acting on carbon-nitrogen (but not peptide) bonds, in linear amides"/>
    <property type="evidence" value="ECO:0007669"/>
    <property type="project" value="InterPro"/>
</dbReference>